<dbReference type="AlphaFoldDB" id="A1AKY4"/>
<reference evidence="2 3" key="1">
    <citation type="submission" date="2006-10" db="EMBL/GenBank/DDBJ databases">
        <title>Complete sequence of chromosome of Pelobacter propionicus DSM 2379.</title>
        <authorList>
            <consortium name="US DOE Joint Genome Institute"/>
            <person name="Copeland A."/>
            <person name="Lucas S."/>
            <person name="Lapidus A."/>
            <person name="Barry K."/>
            <person name="Detter J.C."/>
            <person name="Glavina del Rio T."/>
            <person name="Hammon N."/>
            <person name="Israni S."/>
            <person name="Dalin E."/>
            <person name="Tice H."/>
            <person name="Pitluck S."/>
            <person name="Saunders E."/>
            <person name="Brettin T."/>
            <person name="Bruce D."/>
            <person name="Han C."/>
            <person name="Tapia R."/>
            <person name="Schmutz J."/>
            <person name="Larimer F."/>
            <person name="Land M."/>
            <person name="Hauser L."/>
            <person name="Kyrpides N."/>
            <person name="Kim E."/>
            <person name="Lovley D."/>
            <person name="Richardson P."/>
        </authorList>
    </citation>
    <scope>NUCLEOTIDE SEQUENCE [LARGE SCALE GENOMIC DNA]</scope>
    <source>
        <strain evidence="3">DSM 2379 / NBRC 103807 / OttBd1</strain>
    </source>
</reference>
<feature type="domain" description="Contractile injection system tube protein N-terminal" evidence="1">
    <location>
        <begin position="22"/>
        <end position="161"/>
    </location>
</feature>
<dbReference type="Pfam" id="PF19266">
    <property type="entry name" value="CIS_tube"/>
    <property type="match status" value="1"/>
</dbReference>
<dbReference type="KEGG" id="ppd:Ppro_0370"/>
<dbReference type="Proteomes" id="UP000006732">
    <property type="component" value="Chromosome"/>
</dbReference>
<keyword evidence="3" id="KW-1185">Reference proteome</keyword>
<dbReference type="eggNOG" id="COG1652">
    <property type="taxonomic scope" value="Bacteria"/>
</dbReference>
<evidence type="ECO:0000313" key="3">
    <source>
        <dbReference type="Proteomes" id="UP000006732"/>
    </source>
</evidence>
<sequence>MAKVMLSISPCTRNRNGSVTVDQSTKFEVMLNPSSYTHGHSISQSETRVQGQAAPESKFNSTGSETISFELMLDGTGAVRPTPDAKVYDVKAGIKKLKSIIYDYDGGEHEPRIVRLLWGSLSFTGRLQSMSIQYTLFKPGGEPLRARISLGFVRYVSSQEESLRAARTSPDLSHIVEVRAGDTLPLLCYRIYRDCSYYTEVARVNNLTCFRDLKPGTRLRFPPLR</sequence>
<dbReference type="HOGENOM" id="CLU_075813_2_0_7"/>
<dbReference type="STRING" id="338966.Ppro_0370"/>
<dbReference type="RefSeq" id="WP_011734318.1">
    <property type="nucleotide sequence ID" value="NC_008609.1"/>
</dbReference>
<dbReference type="EMBL" id="CP000482">
    <property type="protein sequence ID" value="ABK98004.1"/>
    <property type="molecule type" value="Genomic_DNA"/>
</dbReference>
<gene>
    <name evidence="2" type="ordered locus">Ppro_0370</name>
</gene>
<dbReference type="InterPro" id="IPR045361">
    <property type="entry name" value="CIS_tube_prot_N"/>
</dbReference>
<evidence type="ECO:0000313" key="2">
    <source>
        <dbReference type="EMBL" id="ABK98004.1"/>
    </source>
</evidence>
<proteinExistence type="predicted"/>
<dbReference type="OrthoDB" id="9815939at2"/>
<protein>
    <recommendedName>
        <fullName evidence="1">Contractile injection system tube protein N-terminal domain-containing protein</fullName>
    </recommendedName>
</protein>
<name>A1AKY4_PELPD</name>
<accession>A1AKY4</accession>
<evidence type="ECO:0000259" key="1">
    <source>
        <dbReference type="Pfam" id="PF19266"/>
    </source>
</evidence>
<organism evidence="2 3">
    <name type="scientific">Pelobacter propionicus (strain DSM 2379 / NBRC 103807 / OttBd1)</name>
    <dbReference type="NCBI Taxonomy" id="338966"/>
    <lineage>
        <taxon>Bacteria</taxon>
        <taxon>Pseudomonadati</taxon>
        <taxon>Thermodesulfobacteriota</taxon>
        <taxon>Desulfuromonadia</taxon>
        <taxon>Desulfuromonadales</taxon>
        <taxon>Desulfuromonadaceae</taxon>
        <taxon>Pelobacter</taxon>
    </lineage>
</organism>